<comment type="caution">
    <text evidence="1">The sequence shown here is derived from an EMBL/GenBank/DDBJ whole genome shotgun (WGS) entry which is preliminary data.</text>
</comment>
<dbReference type="AlphaFoldDB" id="A0A931C186"/>
<organism evidence="1 2">
    <name type="scientific">Actinoplanes aureus</name>
    <dbReference type="NCBI Taxonomy" id="2792083"/>
    <lineage>
        <taxon>Bacteria</taxon>
        <taxon>Bacillati</taxon>
        <taxon>Actinomycetota</taxon>
        <taxon>Actinomycetes</taxon>
        <taxon>Micromonosporales</taxon>
        <taxon>Micromonosporaceae</taxon>
        <taxon>Actinoplanes</taxon>
    </lineage>
</organism>
<dbReference type="RefSeq" id="WP_196413229.1">
    <property type="nucleotide sequence ID" value="NZ_JADQTO010000003.1"/>
</dbReference>
<evidence type="ECO:0000313" key="1">
    <source>
        <dbReference type="EMBL" id="MBG0561440.1"/>
    </source>
</evidence>
<dbReference type="Proteomes" id="UP000598146">
    <property type="component" value="Unassembled WGS sequence"/>
</dbReference>
<dbReference type="Gene3D" id="2.160.20.80">
    <property type="entry name" value="E3 ubiquitin-protein ligase SopA"/>
    <property type="match status" value="1"/>
</dbReference>
<proteinExistence type="predicted"/>
<accession>A0A931C186</accession>
<dbReference type="EMBL" id="JADQTO010000003">
    <property type="protein sequence ID" value="MBG0561440.1"/>
    <property type="molecule type" value="Genomic_DNA"/>
</dbReference>
<evidence type="ECO:0000313" key="2">
    <source>
        <dbReference type="Proteomes" id="UP000598146"/>
    </source>
</evidence>
<gene>
    <name evidence="1" type="ORF">I4J89_08190</name>
</gene>
<reference evidence="1" key="1">
    <citation type="submission" date="2020-11" db="EMBL/GenBank/DDBJ databases">
        <title>Isolation and identification of active actinomycetes.</title>
        <authorList>
            <person name="Sun X."/>
        </authorList>
    </citation>
    <scope>NUCLEOTIDE SEQUENCE</scope>
    <source>
        <strain evidence="1">NEAU-A11</strain>
    </source>
</reference>
<dbReference type="InterPro" id="IPR001646">
    <property type="entry name" value="5peptide_repeat"/>
</dbReference>
<dbReference type="Pfam" id="PF13576">
    <property type="entry name" value="Pentapeptide_3"/>
    <property type="match status" value="2"/>
</dbReference>
<name>A0A931C186_9ACTN</name>
<keyword evidence="2" id="KW-1185">Reference proteome</keyword>
<protein>
    <submittedName>
        <fullName evidence="1">Pentapeptide repeat-containing protein</fullName>
    </submittedName>
</protein>
<sequence length="643" mass="70716">MPARDDVHDEIRVTEVHGDVRVTGAALSTLSMRQGTAKGDVRIRRSSITEDVDFEAATLEGDIVFDDLEVLGSLQLNNSTIAGDFRLKNCTFRSEFTFAGATIRGRFALRDSRFLDHALLEHATAQGELQVSGVAFPRGISFRRGVCHGPVRIDRSEATGLDFAEATFNDSLDFTDATFADDFDLDRGTYFGPVTFRRVAFTGSASLTAVTMLDTADFTGCTFHGDVEYDRGTYQGRMRFEDCSFEQEVSFSQALFQDHLRFSNVTFHGPVTFQEGLFRSAVVFEDVVFEGPVFFNFAHFRGGLVLERVTFRNEARFDMVADFVTLKRAVLGGASAIVVAGGRISLEECVFDGPTTLAGPGRGSGTPRGLISVKGSDLTNLTVTDIGLRRCRLSEGHNLDKMIIEDPAFSFERTPWTRRWTARHVVLEEVLYRALDGPAGRRDDWSRLLPLGTGRSGVDPRRAARTYRELRKGLEDSKNEPDAADFYYGEMEMRRAAARGLERLLLTAYWLTSGYALRASRALAFLALLVGVSTAVVAWAGFSPPSTPPAYVAAIGAQGTPQAFWITPAGELTARPPAKAANDFRSNLLPALVYCAESATVVFRGPEQRTTTLVGRWCQIVLRILGPLLLGLAALSLRGRVKR</sequence>